<dbReference type="Gene3D" id="3.40.50.300">
    <property type="entry name" value="P-loop containing nucleotide triphosphate hydrolases"/>
    <property type="match status" value="1"/>
</dbReference>
<organism evidence="4 5">
    <name type="scientific">Neocucurbitaria cava</name>
    <dbReference type="NCBI Taxonomy" id="798079"/>
    <lineage>
        <taxon>Eukaryota</taxon>
        <taxon>Fungi</taxon>
        <taxon>Dikarya</taxon>
        <taxon>Ascomycota</taxon>
        <taxon>Pezizomycotina</taxon>
        <taxon>Dothideomycetes</taxon>
        <taxon>Pleosporomycetidae</taxon>
        <taxon>Pleosporales</taxon>
        <taxon>Pleosporineae</taxon>
        <taxon>Cucurbitariaceae</taxon>
        <taxon>Neocucurbitaria</taxon>
    </lineage>
</organism>
<dbReference type="PANTHER" id="PTHR23070">
    <property type="entry name" value="BCS1 AAA-TYPE ATPASE"/>
    <property type="match status" value="1"/>
</dbReference>
<dbReference type="SUPFAM" id="SSF52540">
    <property type="entry name" value="P-loop containing nucleoside triphosphate hydrolases"/>
    <property type="match status" value="1"/>
</dbReference>
<evidence type="ECO:0000259" key="3">
    <source>
        <dbReference type="SMART" id="SM00382"/>
    </source>
</evidence>
<feature type="compositionally biased region" description="Low complexity" evidence="2">
    <location>
        <begin position="666"/>
        <end position="677"/>
    </location>
</feature>
<accession>A0A9W9CR23</accession>
<keyword evidence="5" id="KW-1185">Reference proteome</keyword>
<dbReference type="Proteomes" id="UP001140560">
    <property type="component" value="Unassembled WGS sequence"/>
</dbReference>
<feature type="region of interest" description="Disordered" evidence="2">
    <location>
        <begin position="410"/>
        <end position="429"/>
    </location>
</feature>
<dbReference type="Pfam" id="PF00004">
    <property type="entry name" value="AAA"/>
    <property type="match status" value="2"/>
</dbReference>
<feature type="region of interest" description="Disordered" evidence="2">
    <location>
        <begin position="1"/>
        <end position="70"/>
    </location>
</feature>
<dbReference type="InterPro" id="IPR003959">
    <property type="entry name" value="ATPase_AAA_core"/>
</dbReference>
<dbReference type="InterPro" id="IPR003593">
    <property type="entry name" value="AAA+_ATPase"/>
</dbReference>
<reference evidence="4" key="1">
    <citation type="submission" date="2022-10" db="EMBL/GenBank/DDBJ databases">
        <title>Tapping the CABI collections for fungal endophytes: first genome assemblies for Collariella, Neodidymelliopsis, Ascochyta clinopodiicola, Didymella pomorum, Didymosphaeria variabile, Neocosmospora piperis and Neocucurbitaria cava.</title>
        <authorList>
            <person name="Hill R."/>
        </authorList>
    </citation>
    <scope>NUCLEOTIDE SEQUENCE</scope>
    <source>
        <strain evidence="4">IMI 356814</strain>
    </source>
</reference>
<comment type="similarity">
    <text evidence="1">Belongs to the AAA ATPase family. BCS1 subfamily.</text>
</comment>
<evidence type="ECO:0000256" key="2">
    <source>
        <dbReference type="SAM" id="MobiDB-lite"/>
    </source>
</evidence>
<evidence type="ECO:0000256" key="1">
    <source>
        <dbReference type="ARBA" id="ARBA00007448"/>
    </source>
</evidence>
<dbReference type="OrthoDB" id="10251412at2759"/>
<feature type="domain" description="AAA+ ATPase" evidence="3">
    <location>
        <begin position="334"/>
        <end position="549"/>
    </location>
</feature>
<evidence type="ECO:0000313" key="5">
    <source>
        <dbReference type="Proteomes" id="UP001140560"/>
    </source>
</evidence>
<dbReference type="PROSITE" id="PS00674">
    <property type="entry name" value="AAA"/>
    <property type="match status" value="1"/>
</dbReference>
<dbReference type="AlphaFoldDB" id="A0A9W9CR23"/>
<dbReference type="InterPro" id="IPR050747">
    <property type="entry name" value="Mitochondrial_chaperone_BCS1"/>
</dbReference>
<evidence type="ECO:0000313" key="4">
    <source>
        <dbReference type="EMBL" id="KAJ4375820.1"/>
    </source>
</evidence>
<feature type="region of interest" description="Disordered" evidence="2">
    <location>
        <begin position="666"/>
        <end position="697"/>
    </location>
</feature>
<dbReference type="InterPro" id="IPR003960">
    <property type="entry name" value="ATPase_AAA_CS"/>
</dbReference>
<sequence>MLPDENPRNTDEAPRDTDEAPRDTDEAPRDTDEAPRDTDEASRDTDEAPRDTDEASRDTDEAPRARAPRNGPTKYLSWILEIANRGQDSWIVRSVESEFFERTCQKINIRIGGLDVQGLLIAAALLNAALVHVPTWVDMLAHQYKLRWNSGIYVNAIDAPLYNGVLQFACEMLEESNPSWFRLHGQYEAYGLDGQLRPVLDNTPRSFWYKGTQFTIEITSSRDDANHSSSAVPPGAFVPHIIDPTSYLTVRCFGQNNKTVEKLMRHIRKRVAQGQKMSVIHIQAGAPDQSRQRNKLSLSMVDLNPALKDKIKNDVEKFFHDSSKSWYHRAGRPYRHGYLLYGPPGTGKTSLSTALASHCNLPLVLISLRGMDDYQLQEAFRRVPSKSVVLLEDIDCAGVDISDRRAQAAAADLNRTQAGPSGGPTSMPRDAQAHAFESMLNQFVDEQNAANRRILSRVTAMEDRLARDRGRDLDEGRVRRAGNTVQATTDTPVSNSSSVSLSGLLNVIDGANSTEGRLLIMTTNHKEKLDPALYRAGRIERIFELGYANKETSLLTFKRLFDNDVLKRHTTAAINRFGKAFQDQFPSHSKITTAELAKYFGQYRGRPDEAVKDFADWLKVGDDKFTCSMDYAQSDDEDGVYNVPEPFDPALLEVSASDRVDITAAATTSTTSSADASNDCQESSPHSEPELTTERNSGPHRWLVGLGLVSLPRFSLRDLIPPTMYLPLR</sequence>
<dbReference type="EMBL" id="JAPEUY010000002">
    <property type="protein sequence ID" value="KAJ4375820.1"/>
    <property type="molecule type" value="Genomic_DNA"/>
</dbReference>
<gene>
    <name evidence="4" type="ORF">N0V83_001097</name>
</gene>
<name>A0A9W9CR23_9PLEO</name>
<proteinExistence type="inferred from homology"/>
<feature type="compositionally biased region" description="Basic and acidic residues" evidence="2">
    <location>
        <begin position="1"/>
        <end position="64"/>
    </location>
</feature>
<dbReference type="SMART" id="SM00382">
    <property type="entry name" value="AAA"/>
    <property type="match status" value="1"/>
</dbReference>
<dbReference type="InterPro" id="IPR027417">
    <property type="entry name" value="P-loop_NTPase"/>
</dbReference>
<dbReference type="GO" id="GO:0005524">
    <property type="term" value="F:ATP binding"/>
    <property type="evidence" value="ECO:0007669"/>
    <property type="project" value="InterPro"/>
</dbReference>
<comment type="caution">
    <text evidence="4">The sequence shown here is derived from an EMBL/GenBank/DDBJ whole genome shotgun (WGS) entry which is preliminary data.</text>
</comment>
<dbReference type="GO" id="GO:0016887">
    <property type="term" value="F:ATP hydrolysis activity"/>
    <property type="evidence" value="ECO:0007669"/>
    <property type="project" value="InterPro"/>
</dbReference>
<protein>
    <recommendedName>
        <fullName evidence="3">AAA+ ATPase domain-containing protein</fullName>
    </recommendedName>
</protein>